<dbReference type="PANTHER" id="PTHR21284">
    <property type="entry name" value="EG:80H7.2 PROTEIN"/>
    <property type="match status" value="1"/>
</dbReference>
<dbReference type="Pfam" id="PF13903">
    <property type="entry name" value="Claudin_2"/>
    <property type="match status" value="1"/>
</dbReference>
<feature type="transmembrane region" description="Helical" evidence="5">
    <location>
        <begin position="179"/>
        <end position="199"/>
    </location>
</feature>
<protein>
    <submittedName>
        <fullName evidence="6">Uncharacterized protein</fullName>
    </submittedName>
</protein>
<feature type="transmembrane region" description="Helical" evidence="5">
    <location>
        <begin position="100"/>
        <end position="123"/>
    </location>
</feature>
<evidence type="ECO:0000256" key="4">
    <source>
        <dbReference type="ARBA" id="ARBA00023136"/>
    </source>
</evidence>
<keyword evidence="4 5" id="KW-0472">Membrane</keyword>
<dbReference type="GO" id="GO:0016020">
    <property type="term" value="C:membrane"/>
    <property type="evidence" value="ECO:0007669"/>
    <property type="project" value="UniProtKB-SubCell"/>
</dbReference>
<evidence type="ECO:0000256" key="5">
    <source>
        <dbReference type="SAM" id="Phobius"/>
    </source>
</evidence>
<name>A0A0V0G5P8_TRIDM</name>
<keyword evidence="2 5" id="KW-0812">Transmembrane</keyword>
<dbReference type="GO" id="GO:0005918">
    <property type="term" value="C:septate junction"/>
    <property type="evidence" value="ECO:0007669"/>
    <property type="project" value="TreeGrafter"/>
</dbReference>
<dbReference type="GO" id="GO:0035151">
    <property type="term" value="P:regulation of tube size, open tracheal system"/>
    <property type="evidence" value="ECO:0007669"/>
    <property type="project" value="TreeGrafter"/>
</dbReference>
<evidence type="ECO:0000256" key="1">
    <source>
        <dbReference type="ARBA" id="ARBA00004141"/>
    </source>
</evidence>
<dbReference type="InterPro" id="IPR004031">
    <property type="entry name" value="PMP22/EMP/MP20/Claudin"/>
</dbReference>
<feature type="transmembrane region" description="Helical" evidence="5">
    <location>
        <begin position="135"/>
        <end position="159"/>
    </location>
</feature>
<sequence>MTSDNKMDYPRASDSMVFGGILVYIAGMFLLIAFASPYWVESYDETFSEFKHMGLWEYCFERFRFPYHQFDKIFSGCHYIYSFEFHIIREWLLPGWLLTVQTFVTLAFILSFSSQLLVALIVTRYPLKFVLKYEWLLSGVVFICNAVGAFFLFLAVIIFWTQSSRRDWLMYPNFNHISWSYYFCALSFFLHALAAIILYKDAKKSWDTREEKRHLVMEMYPQEHNGFI</sequence>
<dbReference type="EMBL" id="GECL01002737">
    <property type="protein sequence ID" value="JAP03387.1"/>
    <property type="molecule type" value="Transcribed_RNA"/>
</dbReference>
<dbReference type="GO" id="GO:0019991">
    <property type="term" value="P:septate junction assembly"/>
    <property type="evidence" value="ECO:0007669"/>
    <property type="project" value="TreeGrafter"/>
</dbReference>
<dbReference type="AlphaFoldDB" id="A0A0V0G5P8"/>
<proteinExistence type="predicted"/>
<dbReference type="PANTHER" id="PTHR21284:SF12">
    <property type="entry name" value="EG:80H7.2 PROTEIN"/>
    <property type="match status" value="1"/>
</dbReference>
<keyword evidence="3 5" id="KW-1133">Transmembrane helix</keyword>
<evidence type="ECO:0000256" key="3">
    <source>
        <dbReference type="ARBA" id="ARBA00022989"/>
    </source>
</evidence>
<evidence type="ECO:0000256" key="2">
    <source>
        <dbReference type="ARBA" id="ARBA00022692"/>
    </source>
</evidence>
<evidence type="ECO:0000313" key="6">
    <source>
        <dbReference type="EMBL" id="JAP03387.1"/>
    </source>
</evidence>
<dbReference type="Gene3D" id="1.20.140.150">
    <property type="match status" value="1"/>
</dbReference>
<accession>A0A0V0G5P8</accession>
<reference evidence="6" key="1">
    <citation type="journal article" date="2018" name="J. Proteomics">
        <title>Exploring the molecular complexity of Triatoma dimidiata sialome.</title>
        <authorList>
            <person name="Santiago P.B."/>
            <person name="de Araujo C.N."/>
            <person name="Charneau S."/>
            <person name="Bastos I.M.D."/>
            <person name="Assumpcao T.C.F."/>
            <person name="Queiroz R.M.L."/>
            <person name="Praca Y.R."/>
            <person name="Cordeiro T.M."/>
            <person name="Garcia C.H.S."/>
            <person name="da Silva I.G."/>
            <person name="Raiol T."/>
            <person name="Motta F.N."/>
            <person name="de Araujo Oliveira J.V."/>
            <person name="de Sousa M.V."/>
            <person name="Ribeiro J.M.C."/>
            <person name="de Santana J.M."/>
        </authorList>
    </citation>
    <scope>NUCLEOTIDE SEQUENCE</scope>
    <source>
        <strain evidence="6">Santander</strain>
        <tissue evidence="6">Salivary glands</tissue>
    </source>
</reference>
<feature type="transmembrane region" description="Helical" evidence="5">
    <location>
        <begin position="21"/>
        <end position="40"/>
    </location>
</feature>
<organism evidence="6">
    <name type="scientific">Triatoma dimidiata</name>
    <name type="common">Kissing bug</name>
    <name type="synonym">Meccus dimidiatus</name>
    <dbReference type="NCBI Taxonomy" id="72491"/>
    <lineage>
        <taxon>Eukaryota</taxon>
        <taxon>Metazoa</taxon>
        <taxon>Ecdysozoa</taxon>
        <taxon>Arthropoda</taxon>
        <taxon>Hexapoda</taxon>
        <taxon>Insecta</taxon>
        <taxon>Pterygota</taxon>
        <taxon>Neoptera</taxon>
        <taxon>Paraneoptera</taxon>
        <taxon>Hemiptera</taxon>
        <taxon>Heteroptera</taxon>
        <taxon>Panheteroptera</taxon>
        <taxon>Cimicomorpha</taxon>
        <taxon>Reduviidae</taxon>
        <taxon>Triatominae</taxon>
        <taxon>Triatoma</taxon>
    </lineage>
</organism>
<comment type="subcellular location">
    <subcellularLocation>
        <location evidence="1">Membrane</location>
        <topology evidence="1">Multi-pass membrane protein</topology>
    </subcellularLocation>
</comment>